<keyword evidence="1" id="KW-1133">Transmembrane helix</keyword>
<dbReference type="EMBL" id="GBRH01263029">
    <property type="protein sequence ID" value="JAD34866.1"/>
    <property type="molecule type" value="Transcribed_RNA"/>
</dbReference>
<sequence length="37" mass="3865">MSSLASHQNGITIGSAPTLINMTPFSIVTVICLFVLS</sequence>
<reference evidence="2" key="2">
    <citation type="journal article" date="2015" name="Data Brief">
        <title>Shoot transcriptome of the giant reed, Arundo donax.</title>
        <authorList>
            <person name="Barrero R.A."/>
            <person name="Guerrero F.D."/>
            <person name="Moolhuijzen P."/>
            <person name="Goolsby J.A."/>
            <person name="Tidwell J."/>
            <person name="Bellgard S.E."/>
            <person name="Bellgard M.I."/>
        </authorList>
    </citation>
    <scope>NUCLEOTIDE SEQUENCE</scope>
    <source>
        <tissue evidence="2">Shoot tissue taken approximately 20 cm above the soil surface</tissue>
    </source>
</reference>
<evidence type="ECO:0000313" key="2">
    <source>
        <dbReference type="EMBL" id="JAD34866.1"/>
    </source>
</evidence>
<accession>A0A0A8Z7T4</accession>
<reference evidence="2" key="1">
    <citation type="submission" date="2014-09" db="EMBL/GenBank/DDBJ databases">
        <authorList>
            <person name="Magalhaes I.L.F."/>
            <person name="Oliveira U."/>
            <person name="Santos F.R."/>
            <person name="Vidigal T.H.D.A."/>
            <person name="Brescovit A.D."/>
            <person name="Santos A.J."/>
        </authorList>
    </citation>
    <scope>NUCLEOTIDE SEQUENCE</scope>
    <source>
        <tissue evidence="2">Shoot tissue taken approximately 20 cm above the soil surface</tissue>
    </source>
</reference>
<keyword evidence="1" id="KW-0812">Transmembrane</keyword>
<name>A0A0A8Z7T4_ARUDO</name>
<feature type="transmembrane region" description="Helical" evidence="1">
    <location>
        <begin position="12"/>
        <end position="36"/>
    </location>
</feature>
<evidence type="ECO:0000256" key="1">
    <source>
        <dbReference type="SAM" id="Phobius"/>
    </source>
</evidence>
<dbReference type="AlphaFoldDB" id="A0A0A8Z7T4"/>
<protein>
    <submittedName>
        <fullName evidence="2">Uncharacterized protein</fullName>
    </submittedName>
</protein>
<keyword evidence="1" id="KW-0472">Membrane</keyword>
<proteinExistence type="predicted"/>
<organism evidence="2">
    <name type="scientific">Arundo donax</name>
    <name type="common">Giant reed</name>
    <name type="synonym">Donax arundinaceus</name>
    <dbReference type="NCBI Taxonomy" id="35708"/>
    <lineage>
        <taxon>Eukaryota</taxon>
        <taxon>Viridiplantae</taxon>
        <taxon>Streptophyta</taxon>
        <taxon>Embryophyta</taxon>
        <taxon>Tracheophyta</taxon>
        <taxon>Spermatophyta</taxon>
        <taxon>Magnoliopsida</taxon>
        <taxon>Liliopsida</taxon>
        <taxon>Poales</taxon>
        <taxon>Poaceae</taxon>
        <taxon>PACMAD clade</taxon>
        <taxon>Arundinoideae</taxon>
        <taxon>Arundineae</taxon>
        <taxon>Arundo</taxon>
    </lineage>
</organism>